<comment type="miscellaneous">
    <text evidence="5">In the reaction, the free carboxyl group of octanoic acid is attached via an amide linkage to the epsilon-amino group of a specific lysine residue of lipoyl domains of lipoate-dependent enzymes.</text>
</comment>
<keyword evidence="2 5" id="KW-0808">Transferase</keyword>
<feature type="binding site" evidence="5">
    <location>
        <begin position="145"/>
        <end position="147"/>
    </location>
    <ligand>
        <name>substrate</name>
    </ligand>
</feature>
<dbReference type="EC" id="2.3.1.181" evidence="5 6"/>
<keyword evidence="5" id="KW-0963">Cytoplasm</keyword>
<dbReference type="RefSeq" id="WP_322776535.1">
    <property type="nucleotide sequence ID" value="NZ_JARJFB010000032.1"/>
</dbReference>
<dbReference type="InterPro" id="IPR045864">
    <property type="entry name" value="aa-tRNA-synth_II/BPL/LPL"/>
</dbReference>
<sequence>MQHIDWISLPGLIDYNTGLDLMQQRTNDVILNKKKEAVFLLEHQDVYTAGTSYKDDELLSDSNNIPVIYTGRGGKFTYHGPGQRVIYPILNLAGKNRSPDLKLYISLLEQWIINTLDKLDVNAYTIDGRIGIWVNLDNAPAKIGAIGVRIKKWITYHGIAVNLNTDISRYSGIIPCGINDFPVTSLINIGIEITMSDFDYLLKKEFEKLF</sequence>
<protein>
    <recommendedName>
        <fullName evidence="5 6">Octanoyltransferase</fullName>
        <ecNumber evidence="5 6">2.3.1.181</ecNumber>
    </recommendedName>
    <alternativeName>
        <fullName evidence="5">Lipoate-protein ligase B</fullName>
    </alternativeName>
    <alternativeName>
        <fullName evidence="5">Lipoyl/octanoyl transferase</fullName>
    </alternativeName>
    <alternativeName>
        <fullName evidence="5">Octanoyl-[acyl-carrier-protein]-protein N-octanoyltransferase</fullName>
    </alternativeName>
</protein>
<comment type="catalytic activity">
    <reaction evidence="5 6">
        <text>octanoyl-[ACP] + L-lysyl-[protein] = N(6)-octanoyl-L-lysyl-[protein] + holo-[ACP] + H(+)</text>
        <dbReference type="Rhea" id="RHEA:17665"/>
        <dbReference type="Rhea" id="RHEA-COMP:9636"/>
        <dbReference type="Rhea" id="RHEA-COMP:9685"/>
        <dbReference type="Rhea" id="RHEA-COMP:9752"/>
        <dbReference type="Rhea" id="RHEA-COMP:9928"/>
        <dbReference type="ChEBI" id="CHEBI:15378"/>
        <dbReference type="ChEBI" id="CHEBI:29969"/>
        <dbReference type="ChEBI" id="CHEBI:64479"/>
        <dbReference type="ChEBI" id="CHEBI:78463"/>
        <dbReference type="ChEBI" id="CHEBI:78809"/>
        <dbReference type="EC" id="2.3.1.181"/>
    </reaction>
</comment>
<evidence type="ECO:0000313" key="9">
    <source>
        <dbReference type="Proteomes" id="UP001291687"/>
    </source>
</evidence>
<comment type="similarity">
    <text evidence="5 6">Belongs to the LipB family.</text>
</comment>
<dbReference type="HAMAP" id="MF_00013">
    <property type="entry name" value="LipB"/>
    <property type="match status" value="1"/>
</dbReference>
<reference evidence="8 9" key="1">
    <citation type="submission" date="2023-03" db="EMBL/GenBank/DDBJ databases">
        <title>Host association and intracellularity evolved multiple times independently in the Rickettsiales.</title>
        <authorList>
            <person name="Castelli M."/>
            <person name="Nardi T."/>
            <person name="Gammuto L."/>
            <person name="Bellinzona G."/>
            <person name="Sabaneyeva E."/>
            <person name="Potekhin A."/>
            <person name="Serra V."/>
            <person name="Petroni G."/>
            <person name="Sassera D."/>
        </authorList>
    </citation>
    <scope>NUCLEOTIDE SEQUENCE [LARGE SCALE GENOMIC DNA]</scope>
    <source>
        <strain evidence="8 9">Sr 2-6</strain>
    </source>
</reference>
<dbReference type="NCBIfam" id="NF010925">
    <property type="entry name" value="PRK14345.1"/>
    <property type="match status" value="1"/>
</dbReference>
<dbReference type="PIRSF" id="PIRSF016262">
    <property type="entry name" value="LPLase"/>
    <property type="match status" value="1"/>
</dbReference>
<dbReference type="InterPro" id="IPR000544">
    <property type="entry name" value="Octanoyltransferase"/>
</dbReference>
<dbReference type="NCBIfam" id="NF010921">
    <property type="entry name" value="PRK14341.1"/>
    <property type="match status" value="1"/>
</dbReference>
<organism evidence="8 9">
    <name type="scientific">Candidatus Megaera venefica</name>
    <dbReference type="NCBI Taxonomy" id="2055910"/>
    <lineage>
        <taxon>Bacteria</taxon>
        <taxon>Pseudomonadati</taxon>
        <taxon>Pseudomonadota</taxon>
        <taxon>Alphaproteobacteria</taxon>
        <taxon>Rickettsiales</taxon>
        <taxon>Rickettsiaceae</taxon>
        <taxon>Candidatus Megaera</taxon>
    </lineage>
</organism>
<dbReference type="Pfam" id="PF21948">
    <property type="entry name" value="LplA-B_cat"/>
    <property type="match status" value="1"/>
</dbReference>
<dbReference type="PANTHER" id="PTHR10993:SF7">
    <property type="entry name" value="LIPOYLTRANSFERASE 2, MITOCHONDRIAL-RELATED"/>
    <property type="match status" value="1"/>
</dbReference>
<accession>A0ABU5NBW4</accession>
<comment type="caution">
    <text evidence="8">The sequence shown here is derived from an EMBL/GenBank/DDBJ whole genome shotgun (WGS) entry which is preliminary data.</text>
</comment>
<dbReference type="SUPFAM" id="SSF55681">
    <property type="entry name" value="Class II aaRS and biotin synthetases"/>
    <property type="match status" value="1"/>
</dbReference>
<feature type="site" description="Lowers pKa of active site Cys" evidence="5">
    <location>
        <position position="142"/>
    </location>
</feature>
<keyword evidence="9" id="KW-1185">Reference proteome</keyword>
<comment type="subcellular location">
    <subcellularLocation>
        <location evidence="5">Cytoplasm</location>
    </subcellularLocation>
</comment>
<dbReference type="PROSITE" id="PS01313">
    <property type="entry name" value="LIPB"/>
    <property type="match status" value="1"/>
</dbReference>
<evidence type="ECO:0000256" key="1">
    <source>
        <dbReference type="ARBA" id="ARBA00004821"/>
    </source>
</evidence>
<dbReference type="CDD" id="cd16444">
    <property type="entry name" value="LipB"/>
    <property type="match status" value="1"/>
</dbReference>
<feature type="active site" description="Acyl-thioester intermediate" evidence="5">
    <location>
        <position position="176"/>
    </location>
</feature>
<dbReference type="Proteomes" id="UP001291687">
    <property type="component" value="Unassembled WGS sequence"/>
</dbReference>
<evidence type="ECO:0000256" key="4">
    <source>
        <dbReference type="ARBA" id="ARBA00024732"/>
    </source>
</evidence>
<comment type="function">
    <text evidence="4 5 6">Catalyzes the transfer of endogenously produced octanoic acid from octanoyl-acyl-carrier-protein onto the lipoyl domains of lipoate-dependent enzymes. Lipoyl-ACP can also act as a substrate although octanoyl-ACP is likely to be the physiological substrate.</text>
</comment>
<dbReference type="EMBL" id="JARJFB010000032">
    <property type="protein sequence ID" value="MEA0970632.1"/>
    <property type="molecule type" value="Genomic_DNA"/>
</dbReference>
<proteinExistence type="inferred from homology"/>
<gene>
    <name evidence="5" type="primary">lipB</name>
    <name evidence="8" type="ORF">Megvenef_00599</name>
</gene>
<feature type="binding site" evidence="5">
    <location>
        <begin position="72"/>
        <end position="79"/>
    </location>
    <ligand>
        <name>substrate</name>
    </ligand>
</feature>
<feature type="domain" description="BPL/LPL catalytic" evidence="7">
    <location>
        <begin position="32"/>
        <end position="210"/>
    </location>
</feature>
<feature type="binding site" evidence="5">
    <location>
        <begin position="158"/>
        <end position="160"/>
    </location>
    <ligand>
        <name>substrate</name>
    </ligand>
</feature>
<dbReference type="PROSITE" id="PS51733">
    <property type="entry name" value="BPL_LPL_CATALYTIC"/>
    <property type="match status" value="1"/>
</dbReference>
<keyword evidence="3 5" id="KW-0012">Acyltransferase</keyword>
<evidence type="ECO:0000313" key="8">
    <source>
        <dbReference type="EMBL" id="MEA0970632.1"/>
    </source>
</evidence>
<evidence type="ECO:0000256" key="6">
    <source>
        <dbReference type="PIRNR" id="PIRNR016262"/>
    </source>
</evidence>
<dbReference type="PANTHER" id="PTHR10993">
    <property type="entry name" value="OCTANOYLTRANSFERASE"/>
    <property type="match status" value="1"/>
</dbReference>
<dbReference type="InterPro" id="IPR020605">
    <property type="entry name" value="Octanoyltransferase_CS"/>
</dbReference>
<evidence type="ECO:0000259" key="7">
    <source>
        <dbReference type="PROSITE" id="PS51733"/>
    </source>
</evidence>
<dbReference type="InterPro" id="IPR004143">
    <property type="entry name" value="BPL_LPL_catalytic"/>
</dbReference>
<evidence type="ECO:0000256" key="3">
    <source>
        <dbReference type="ARBA" id="ARBA00023315"/>
    </source>
</evidence>
<evidence type="ECO:0000256" key="5">
    <source>
        <dbReference type="HAMAP-Rule" id="MF_00013"/>
    </source>
</evidence>
<comment type="pathway">
    <text evidence="1 5 6">Protein modification; protein lipoylation via endogenous pathway; protein N(6)-(lipoyl)lysine from octanoyl-[acyl-carrier-protein]: step 1/2.</text>
</comment>
<evidence type="ECO:0000256" key="2">
    <source>
        <dbReference type="ARBA" id="ARBA00022679"/>
    </source>
</evidence>
<dbReference type="Gene3D" id="3.30.930.10">
    <property type="entry name" value="Bira Bifunctional Protein, Domain 2"/>
    <property type="match status" value="1"/>
</dbReference>
<name>A0ABU5NBW4_9RICK</name>
<dbReference type="NCBIfam" id="TIGR00214">
    <property type="entry name" value="lipB"/>
    <property type="match status" value="1"/>
</dbReference>